<dbReference type="AlphaFoldDB" id="A0AAV4LWS7"/>
<organism evidence="3 4">
    <name type="scientific">Babesia caballi</name>
    <dbReference type="NCBI Taxonomy" id="5871"/>
    <lineage>
        <taxon>Eukaryota</taxon>
        <taxon>Sar</taxon>
        <taxon>Alveolata</taxon>
        <taxon>Apicomplexa</taxon>
        <taxon>Aconoidasida</taxon>
        <taxon>Piroplasmida</taxon>
        <taxon>Babesiidae</taxon>
        <taxon>Babesia</taxon>
    </lineage>
</organism>
<proteinExistence type="predicted"/>
<dbReference type="RefSeq" id="XP_067716318.1">
    <property type="nucleotide sequence ID" value="XM_067860217.1"/>
</dbReference>
<evidence type="ECO:0000256" key="1">
    <source>
        <dbReference type="SAM" id="SignalP"/>
    </source>
</evidence>
<name>A0AAV4LWS7_BABCB</name>
<comment type="caution">
    <text evidence="3">The sequence shown here is derived from an EMBL/GenBank/DDBJ whole genome shotgun (WGS) entry which is preliminary data.</text>
</comment>
<reference evidence="3 4" key="1">
    <citation type="submission" date="2021-06" db="EMBL/GenBank/DDBJ databases">
        <title>Genome sequence of Babesia caballi.</title>
        <authorList>
            <person name="Yamagishi J."/>
            <person name="Kidaka T."/>
            <person name="Ochi A."/>
        </authorList>
    </citation>
    <scope>NUCLEOTIDE SEQUENCE [LARGE SCALE GENOMIC DNA]</scope>
    <source>
        <strain evidence="3">USDA-D6B2</strain>
    </source>
</reference>
<protein>
    <submittedName>
        <fullName evidence="3">Formimidoylglutamate deiminase</fullName>
    </submittedName>
</protein>
<feature type="signal peptide" evidence="1">
    <location>
        <begin position="1"/>
        <end position="20"/>
    </location>
</feature>
<dbReference type="Pfam" id="PF23522">
    <property type="entry name" value="Microp_apicomplexa_12"/>
    <property type="match status" value="1"/>
</dbReference>
<evidence type="ECO:0000313" key="4">
    <source>
        <dbReference type="Proteomes" id="UP001497744"/>
    </source>
</evidence>
<dbReference type="EMBL" id="BPLF01000003">
    <property type="protein sequence ID" value="GIX64249.1"/>
    <property type="molecule type" value="Genomic_DNA"/>
</dbReference>
<sequence>MCVARHSILLLFTLIRVCVALNSGAHAGYPTLGRVLNGVPPSASEVTPNAPNPSNNLTIEVLPADDEDDDGFLQFGILRDAYGFGEELHDLDSMYNSQP</sequence>
<dbReference type="Proteomes" id="UP001497744">
    <property type="component" value="Unassembled WGS sequence"/>
</dbReference>
<feature type="domain" description="Microprotein" evidence="2">
    <location>
        <begin position="48"/>
        <end position="91"/>
    </location>
</feature>
<keyword evidence="1" id="KW-0732">Signal</keyword>
<keyword evidence="4" id="KW-1185">Reference proteome</keyword>
<evidence type="ECO:0000313" key="3">
    <source>
        <dbReference type="EMBL" id="GIX64249.1"/>
    </source>
</evidence>
<accession>A0AAV4LWS7</accession>
<dbReference type="GeneID" id="94195730"/>
<evidence type="ECO:0000259" key="2">
    <source>
        <dbReference type="Pfam" id="PF23522"/>
    </source>
</evidence>
<gene>
    <name evidence="3" type="ORF">BcabD6B2_36840</name>
</gene>
<dbReference type="InterPro" id="IPR056351">
    <property type="entry name" value="Microp_dom_apicomplexa_3"/>
</dbReference>
<feature type="chain" id="PRO_5043842509" evidence="1">
    <location>
        <begin position="21"/>
        <end position="99"/>
    </location>
</feature>